<reference evidence="1 2" key="1">
    <citation type="submission" date="2017-02" db="EMBL/GenBank/DDBJ databases">
        <title>The complete genomic sequence of a novel cold adapted crude oil-degrading bacterium Planococcus qaidamina Y42.</title>
        <authorList>
            <person name="Yang R."/>
        </authorList>
    </citation>
    <scope>NUCLEOTIDE SEQUENCE [LARGE SCALE GENOMIC DNA]</scope>
    <source>
        <strain evidence="1 2">Y42</strain>
    </source>
</reference>
<name>A0A1Q2KXT9_9BACL</name>
<keyword evidence="2" id="KW-1185">Reference proteome</keyword>
<gene>
    <name evidence="1" type="ORF">B0X71_07935</name>
</gene>
<accession>A0A1Q2KXT9</accession>
<sequence length="70" mass="8348">MLILQIDCRNKHGFFFLPTGRIGWRKLLYSNPVQTKYVFLYFHIGHVKMNKGLYNYSFSEELHEQGTASY</sequence>
<organism evidence="1 2">
    <name type="scientific">Planococcus lenghuensis</name>
    <dbReference type="NCBI Taxonomy" id="2213202"/>
    <lineage>
        <taxon>Bacteria</taxon>
        <taxon>Bacillati</taxon>
        <taxon>Bacillota</taxon>
        <taxon>Bacilli</taxon>
        <taxon>Bacillales</taxon>
        <taxon>Caryophanaceae</taxon>
        <taxon>Planococcus</taxon>
    </lineage>
</organism>
<proteinExistence type="predicted"/>
<dbReference type="Proteomes" id="UP000188184">
    <property type="component" value="Chromosome"/>
</dbReference>
<evidence type="ECO:0000313" key="2">
    <source>
        <dbReference type="Proteomes" id="UP000188184"/>
    </source>
</evidence>
<dbReference type="AlphaFoldDB" id="A0A1Q2KXT9"/>
<dbReference type="KEGG" id="pmar:B0X71_07935"/>
<protein>
    <submittedName>
        <fullName evidence="1">Uncharacterized protein</fullName>
    </submittedName>
</protein>
<evidence type="ECO:0000313" key="1">
    <source>
        <dbReference type="EMBL" id="AQQ53028.1"/>
    </source>
</evidence>
<dbReference type="EMBL" id="CP019640">
    <property type="protein sequence ID" value="AQQ53028.1"/>
    <property type="molecule type" value="Genomic_DNA"/>
</dbReference>